<keyword evidence="3" id="KW-1185">Reference proteome</keyword>
<dbReference type="GeneID" id="37194489"/>
<evidence type="ECO:0000256" key="1">
    <source>
        <dbReference type="SAM" id="Phobius"/>
    </source>
</evidence>
<evidence type="ECO:0000313" key="2">
    <source>
        <dbReference type="EMBL" id="RAL09887.1"/>
    </source>
</evidence>
<name>A0A395HPZ2_ASPHC</name>
<protein>
    <submittedName>
        <fullName evidence="2">Uncharacterized protein</fullName>
    </submittedName>
</protein>
<dbReference type="AlphaFoldDB" id="A0A395HPZ2"/>
<organism evidence="2 3">
    <name type="scientific">Aspergillus homomorphus (strain CBS 101889)</name>
    <dbReference type="NCBI Taxonomy" id="1450537"/>
    <lineage>
        <taxon>Eukaryota</taxon>
        <taxon>Fungi</taxon>
        <taxon>Dikarya</taxon>
        <taxon>Ascomycota</taxon>
        <taxon>Pezizomycotina</taxon>
        <taxon>Eurotiomycetes</taxon>
        <taxon>Eurotiomycetidae</taxon>
        <taxon>Eurotiales</taxon>
        <taxon>Aspergillaceae</taxon>
        <taxon>Aspergillus</taxon>
        <taxon>Aspergillus subgen. Circumdati</taxon>
    </lineage>
</organism>
<keyword evidence="1" id="KW-0472">Membrane</keyword>
<proteinExistence type="predicted"/>
<keyword evidence="1" id="KW-1133">Transmembrane helix</keyword>
<dbReference type="RefSeq" id="XP_025549041.1">
    <property type="nucleotide sequence ID" value="XM_025690200.1"/>
</dbReference>
<sequence>MTMDPKNPQPLQTLFPHGDFPRNHQPAPILLADRAQLRTGKSRRTATGCLLYCAGRADIFILVGLYAMRRLYDRRDVNDALSLWLLASVD</sequence>
<dbReference type="VEuPathDB" id="FungiDB:BO97DRAFT_156721"/>
<gene>
    <name evidence="2" type="ORF">BO97DRAFT_156721</name>
</gene>
<evidence type="ECO:0000313" key="3">
    <source>
        <dbReference type="Proteomes" id="UP000248961"/>
    </source>
</evidence>
<feature type="transmembrane region" description="Helical" evidence="1">
    <location>
        <begin position="49"/>
        <end position="68"/>
    </location>
</feature>
<dbReference type="EMBL" id="KZ824300">
    <property type="protein sequence ID" value="RAL09887.1"/>
    <property type="molecule type" value="Genomic_DNA"/>
</dbReference>
<accession>A0A395HPZ2</accession>
<dbReference type="Proteomes" id="UP000248961">
    <property type="component" value="Unassembled WGS sequence"/>
</dbReference>
<reference evidence="2 3" key="1">
    <citation type="submission" date="2018-02" db="EMBL/GenBank/DDBJ databases">
        <title>The genomes of Aspergillus section Nigri reveals drivers in fungal speciation.</title>
        <authorList>
            <consortium name="DOE Joint Genome Institute"/>
            <person name="Vesth T.C."/>
            <person name="Nybo J."/>
            <person name="Theobald S."/>
            <person name="Brandl J."/>
            <person name="Frisvad J.C."/>
            <person name="Nielsen K.F."/>
            <person name="Lyhne E.K."/>
            <person name="Kogle M.E."/>
            <person name="Kuo A."/>
            <person name="Riley R."/>
            <person name="Clum A."/>
            <person name="Nolan M."/>
            <person name="Lipzen A."/>
            <person name="Salamov A."/>
            <person name="Henrissat B."/>
            <person name="Wiebenga A."/>
            <person name="De vries R.P."/>
            <person name="Grigoriev I.V."/>
            <person name="Mortensen U.H."/>
            <person name="Andersen M.R."/>
            <person name="Baker S.E."/>
        </authorList>
    </citation>
    <scope>NUCLEOTIDE SEQUENCE [LARGE SCALE GENOMIC DNA]</scope>
    <source>
        <strain evidence="2 3">CBS 101889</strain>
    </source>
</reference>
<keyword evidence="1" id="KW-0812">Transmembrane</keyword>